<dbReference type="AlphaFoldDB" id="A0AAD7ZYP0"/>
<feature type="non-terminal residue" evidence="1">
    <location>
        <position position="68"/>
    </location>
</feature>
<dbReference type="Proteomes" id="UP001233999">
    <property type="component" value="Unassembled WGS sequence"/>
</dbReference>
<name>A0AAD7ZYP0_DIPPU</name>
<dbReference type="EMBL" id="JASPKZ010005156">
    <property type="protein sequence ID" value="KAJ9589173.1"/>
    <property type="molecule type" value="Genomic_DNA"/>
</dbReference>
<reference evidence="1" key="1">
    <citation type="journal article" date="2023" name="IScience">
        <title>Live-bearing cockroach genome reveals convergent evolutionary mechanisms linked to viviparity in insects and beyond.</title>
        <authorList>
            <person name="Fouks B."/>
            <person name="Harrison M.C."/>
            <person name="Mikhailova A.A."/>
            <person name="Marchal E."/>
            <person name="English S."/>
            <person name="Carruthers M."/>
            <person name="Jennings E.C."/>
            <person name="Chiamaka E.L."/>
            <person name="Frigard R.A."/>
            <person name="Pippel M."/>
            <person name="Attardo G.M."/>
            <person name="Benoit J.B."/>
            <person name="Bornberg-Bauer E."/>
            <person name="Tobe S.S."/>
        </authorList>
    </citation>
    <scope>NUCLEOTIDE SEQUENCE</scope>
    <source>
        <strain evidence="1">Stay&amp;Tobe</strain>
    </source>
</reference>
<comment type="caution">
    <text evidence="1">The sequence shown here is derived from an EMBL/GenBank/DDBJ whole genome shotgun (WGS) entry which is preliminary data.</text>
</comment>
<proteinExistence type="predicted"/>
<sequence>FLFVFPIIETVTNHALRCKTRFECIFSLPYEEYCRDGKQLGHLVVCTSDAISNSFFFSILHATNRRHY</sequence>
<organism evidence="1 2">
    <name type="scientific">Diploptera punctata</name>
    <name type="common">Pacific beetle cockroach</name>
    <dbReference type="NCBI Taxonomy" id="6984"/>
    <lineage>
        <taxon>Eukaryota</taxon>
        <taxon>Metazoa</taxon>
        <taxon>Ecdysozoa</taxon>
        <taxon>Arthropoda</taxon>
        <taxon>Hexapoda</taxon>
        <taxon>Insecta</taxon>
        <taxon>Pterygota</taxon>
        <taxon>Neoptera</taxon>
        <taxon>Polyneoptera</taxon>
        <taxon>Dictyoptera</taxon>
        <taxon>Blattodea</taxon>
        <taxon>Blaberoidea</taxon>
        <taxon>Blaberidae</taxon>
        <taxon>Diplopterinae</taxon>
        <taxon>Diploptera</taxon>
    </lineage>
</organism>
<gene>
    <name evidence="1" type="ORF">L9F63_028042</name>
</gene>
<evidence type="ECO:0000313" key="2">
    <source>
        <dbReference type="Proteomes" id="UP001233999"/>
    </source>
</evidence>
<evidence type="ECO:0000313" key="1">
    <source>
        <dbReference type="EMBL" id="KAJ9589173.1"/>
    </source>
</evidence>
<feature type="non-terminal residue" evidence="1">
    <location>
        <position position="1"/>
    </location>
</feature>
<accession>A0AAD7ZYP0</accession>
<reference evidence="1" key="2">
    <citation type="submission" date="2023-05" db="EMBL/GenBank/DDBJ databases">
        <authorList>
            <person name="Fouks B."/>
        </authorList>
    </citation>
    <scope>NUCLEOTIDE SEQUENCE</scope>
    <source>
        <strain evidence="1">Stay&amp;Tobe</strain>
        <tissue evidence="1">Testes</tissue>
    </source>
</reference>
<keyword evidence="2" id="KW-1185">Reference proteome</keyword>
<protein>
    <submittedName>
        <fullName evidence="1">Uncharacterized protein</fullName>
    </submittedName>
</protein>